<feature type="chain" id="PRO_5015153006" description="Secreted protein" evidence="2">
    <location>
        <begin position="19"/>
        <end position="119"/>
    </location>
</feature>
<gene>
    <name evidence="3" type="ORF">RchiOBHm_Chr7g0181941</name>
</gene>
<dbReference type="AlphaFoldDB" id="A0A2P6P2R6"/>
<evidence type="ECO:0000256" key="1">
    <source>
        <dbReference type="SAM" id="MobiDB-lite"/>
    </source>
</evidence>
<accession>A0A2P6P2R6</accession>
<dbReference type="Proteomes" id="UP000238479">
    <property type="component" value="Chromosome 7"/>
</dbReference>
<name>A0A2P6P2R6_ROSCH</name>
<sequence length="119" mass="13337">MYVFFFFFHWVCPSLTRSLSVSVSYSHREFETSLDSLRLPHRYQTRPTDSQATNSQATGRRTLTPALPTPLSSTTDLPSLRISSRGLAPATAALPGQVLSRYPRVRESDCLSLRLHPGL</sequence>
<dbReference type="Gramene" id="PRQ16228">
    <property type="protein sequence ID" value="PRQ16228"/>
    <property type="gene ID" value="RchiOBHm_Chr7g0181941"/>
</dbReference>
<keyword evidence="2" id="KW-0732">Signal</keyword>
<feature type="region of interest" description="Disordered" evidence="1">
    <location>
        <begin position="38"/>
        <end position="76"/>
    </location>
</feature>
<evidence type="ECO:0000313" key="4">
    <source>
        <dbReference type="Proteomes" id="UP000238479"/>
    </source>
</evidence>
<protein>
    <recommendedName>
        <fullName evidence="5">Secreted protein</fullName>
    </recommendedName>
</protein>
<reference evidence="3 4" key="1">
    <citation type="journal article" date="2018" name="Nat. Genet.">
        <title>The Rosa genome provides new insights in the design of modern roses.</title>
        <authorList>
            <person name="Bendahmane M."/>
        </authorList>
    </citation>
    <scope>NUCLEOTIDE SEQUENCE [LARGE SCALE GENOMIC DNA]</scope>
    <source>
        <strain evidence="4">cv. Old Blush</strain>
    </source>
</reference>
<dbReference type="EMBL" id="PDCK01000045">
    <property type="protein sequence ID" value="PRQ16228.1"/>
    <property type="molecule type" value="Genomic_DNA"/>
</dbReference>
<evidence type="ECO:0008006" key="5">
    <source>
        <dbReference type="Google" id="ProtNLM"/>
    </source>
</evidence>
<feature type="compositionally biased region" description="Low complexity" evidence="1">
    <location>
        <begin position="62"/>
        <end position="76"/>
    </location>
</feature>
<proteinExistence type="predicted"/>
<feature type="signal peptide" evidence="2">
    <location>
        <begin position="1"/>
        <end position="18"/>
    </location>
</feature>
<feature type="compositionally biased region" description="Polar residues" evidence="1">
    <location>
        <begin position="45"/>
        <end position="61"/>
    </location>
</feature>
<evidence type="ECO:0000313" key="3">
    <source>
        <dbReference type="EMBL" id="PRQ16228.1"/>
    </source>
</evidence>
<evidence type="ECO:0000256" key="2">
    <source>
        <dbReference type="SAM" id="SignalP"/>
    </source>
</evidence>
<keyword evidence="4" id="KW-1185">Reference proteome</keyword>
<organism evidence="3 4">
    <name type="scientific">Rosa chinensis</name>
    <name type="common">China rose</name>
    <dbReference type="NCBI Taxonomy" id="74649"/>
    <lineage>
        <taxon>Eukaryota</taxon>
        <taxon>Viridiplantae</taxon>
        <taxon>Streptophyta</taxon>
        <taxon>Embryophyta</taxon>
        <taxon>Tracheophyta</taxon>
        <taxon>Spermatophyta</taxon>
        <taxon>Magnoliopsida</taxon>
        <taxon>eudicotyledons</taxon>
        <taxon>Gunneridae</taxon>
        <taxon>Pentapetalae</taxon>
        <taxon>rosids</taxon>
        <taxon>fabids</taxon>
        <taxon>Rosales</taxon>
        <taxon>Rosaceae</taxon>
        <taxon>Rosoideae</taxon>
        <taxon>Rosoideae incertae sedis</taxon>
        <taxon>Rosa</taxon>
    </lineage>
</organism>
<comment type="caution">
    <text evidence="3">The sequence shown here is derived from an EMBL/GenBank/DDBJ whole genome shotgun (WGS) entry which is preliminary data.</text>
</comment>